<keyword evidence="4" id="KW-0238">DNA-binding</keyword>
<dbReference type="InterPro" id="IPR019525">
    <property type="entry name" value="Nrf1_NLS/DNA-bd_dimer"/>
</dbReference>
<keyword evidence="6" id="KW-0539">Nucleus</keyword>
<dbReference type="GO" id="GO:0003700">
    <property type="term" value="F:DNA-binding transcription factor activity"/>
    <property type="evidence" value="ECO:0007669"/>
    <property type="project" value="InterPro"/>
</dbReference>
<dbReference type="Pfam" id="PF10491">
    <property type="entry name" value="Nrf1_DNA-bind"/>
    <property type="match status" value="1"/>
</dbReference>
<keyword evidence="5" id="KW-0804">Transcription</keyword>
<comment type="similarity">
    <text evidence="2">Belongs to the NRF1/Ewg family.</text>
</comment>
<dbReference type="GO" id="GO:0005634">
    <property type="term" value="C:nucleus"/>
    <property type="evidence" value="ECO:0007669"/>
    <property type="project" value="UniProtKB-SubCell"/>
</dbReference>
<accession>A0AAV7JT05</accession>
<evidence type="ECO:0000313" key="8">
    <source>
        <dbReference type="EMBL" id="KAI6651536.1"/>
    </source>
</evidence>
<dbReference type="GO" id="GO:0003677">
    <property type="term" value="F:DNA binding"/>
    <property type="evidence" value="ECO:0007669"/>
    <property type="project" value="UniProtKB-KW"/>
</dbReference>
<dbReference type="GO" id="GO:0006357">
    <property type="term" value="P:regulation of transcription by RNA polymerase II"/>
    <property type="evidence" value="ECO:0007669"/>
    <property type="project" value="InterPro"/>
</dbReference>
<keyword evidence="9" id="KW-1185">Reference proteome</keyword>
<comment type="caution">
    <text evidence="8">The sequence shown here is derived from an EMBL/GenBank/DDBJ whole genome shotgun (WGS) entry which is preliminary data.</text>
</comment>
<dbReference type="AlphaFoldDB" id="A0AAV7JT05"/>
<dbReference type="Proteomes" id="UP001165289">
    <property type="component" value="Unassembled WGS sequence"/>
</dbReference>
<evidence type="ECO:0000256" key="4">
    <source>
        <dbReference type="ARBA" id="ARBA00023125"/>
    </source>
</evidence>
<sequence>MADTNTQNVENKTESCPLLVNSSSSYSERKDCCKRQTNQLGSLQKRAKQRHCHGERNDLKRRRKLESIKSTGQIRKDSNKMFLLDSEEGPLFQELCQQGIAGMSSIAAISSGRHKEPSVVFEKNPEIRKKLYAQYVQQLEDLLHQFSMHVGLQATVVVYEPSEVNPTNAMKIFGTSPIKEYVSKYAHHIQKNTHRKLKQMHKRVASKFDINFKSVSNILPPILIHGIPTSVEEMTQAQLRSFLRMLLCEAEGRKTPQWHNPSMVPDWWPGCVPWQNIKTDQRLMDSKRLRCWSDCLRHAVYNCYLFYNQAHLLPDFDLDMYKQVYEHWELDPQPQPPIIPLLNKDNAIMNDSKLHVHVEEVGSFQCVMESVNVMKQVPRPASEPSDTQAALLLSAFPNGFIETGSDEDSMEYPENDLLYFANLPLDFDSWLVSDQDILPSHITDEPIHHPIYFEETFISNDFVFTNSDPDSLLCKRFSQT</sequence>
<evidence type="ECO:0000256" key="2">
    <source>
        <dbReference type="ARBA" id="ARBA00005713"/>
    </source>
</evidence>
<evidence type="ECO:0000256" key="1">
    <source>
        <dbReference type="ARBA" id="ARBA00004123"/>
    </source>
</evidence>
<organism evidence="8 9">
    <name type="scientific">Oopsacas minuta</name>
    <dbReference type="NCBI Taxonomy" id="111878"/>
    <lineage>
        <taxon>Eukaryota</taxon>
        <taxon>Metazoa</taxon>
        <taxon>Porifera</taxon>
        <taxon>Hexactinellida</taxon>
        <taxon>Hexasterophora</taxon>
        <taxon>Lyssacinosida</taxon>
        <taxon>Leucopsacidae</taxon>
        <taxon>Oopsacas</taxon>
    </lineage>
</organism>
<dbReference type="PANTHER" id="PTHR20338">
    <property type="entry name" value="NUCLEAR RESPIRATORY FACTOR 1"/>
    <property type="match status" value="1"/>
</dbReference>
<reference evidence="8 9" key="1">
    <citation type="journal article" date="2023" name="BMC Biol.">
        <title>The compact genome of the sponge Oopsacas minuta (Hexactinellida) is lacking key metazoan core genes.</title>
        <authorList>
            <person name="Santini S."/>
            <person name="Schenkelaars Q."/>
            <person name="Jourda C."/>
            <person name="Duchesne M."/>
            <person name="Belahbib H."/>
            <person name="Rocher C."/>
            <person name="Selva M."/>
            <person name="Riesgo A."/>
            <person name="Vervoort M."/>
            <person name="Leys S.P."/>
            <person name="Kodjabachian L."/>
            <person name="Le Bivic A."/>
            <person name="Borchiellini C."/>
            <person name="Claverie J.M."/>
            <person name="Renard E."/>
        </authorList>
    </citation>
    <scope>NUCLEOTIDE SEQUENCE [LARGE SCALE GENOMIC DNA]</scope>
    <source>
        <strain evidence="8">SPO-2</strain>
    </source>
</reference>
<dbReference type="EMBL" id="JAKMXF010000303">
    <property type="protein sequence ID" value="KAI6651536.1"/>
    <property type="molecule type" value="Genomic_DNA"/>
</dbReference>
<protein>
    <recommendedName>
        <fullName evidence="7">Nuclear respiratory factor 1 NLS/DNA-binding dimerisation domain-containing protein</fullName>
    </recommendedName>
</protein>
<comment type="subcellular location">
    <subcellularLocation>
        <location evidence="1">Nucleus</location>
    </subcellularLocation>
</comment>
<evidence type="ECO:0000256" key="5">
    <source>
        <dbReference type="ARBA" id="ARBA00023163"/>
    </source>
</evidence>
<evidence type="ECO:0000256" key="3">
    <source>
        <dbReference type="ARBA" id="ARBA00023015"/>
    </source>
</evidence>
<gene>
    <name evidence="8" type="ORF">LOD99_5144</name>
</gene>
<name>A0AAV7JT05_9METZ</name>
<feature type="domain" description="Nuclear respiratory factor 1 NLS/DNA-binding dimerisation" evidence="7">
    <location>
        <begin position="100"/>
        <end position="316"/>
    </location>
</feature>
<proteinExistence type="inferred from homology"/>
<dbReference type="InterPro" id="IPR039142">
    <property type="entry name" value="NRF1/Ewg"/>
</dbReference>
<keyword evidence="3" id="KW-0805">Transcription regulation</keyword>
<evidence type="ECO:0000256" key="6">
    <source>
        <dbReference type="ARBA" id="ARBA00023242"/>
    </source>
</evidence>
<evidence type="ECO:0000313" key="9">
    <source>
        <dbReference type="Proteomes" id="UP001165289"/>
    </source>
</evidence>
<evidence type="ECO:0000259" key="7">
    <source>
        <dbReference type="Pfam" id="PF10491"/>
    </source>
</evidence>